<keyword evidence="2" id="KW-1185">Reference proteome</keyword>
<protein>
    <submittedName>
        <fullName evidence="1">Uncharacterized protein</fullName>
    </submittedName>
</protein>
<reference evidence="1 2" key="1">
    <citation type="journal article" date="2018" name="Evol. Lett.">
        <title>Horizontal gene cluster transfer increased hallucinogenic mushroom diversity.</title>
        <authorList>
            <person name="Reynolds H.T."/>
            <person name="Vijayakumar V."/>
            <person name="Gluck-Thaler E."/>
            <person name="Korotkin H.B."/>
            <person name="Matheny P.B."/>
            <person name="Slot J.C."/>
        </authorList>
    </citation>
    <scope>NUCLEOTIDE SEQUENCE [LARGE SCALE GENOMIC DNA]</scope>
    <source>
        <strain evidence="1 2">2631</strain>
    </source>
</reference>
<gene>
    <name evidence="1" type="ORF">CVT25_002884</name>
</gene>
<evidence type="ECO:0000313" key="1">
    <source>
        <dbReference type="EMBL" id="PPQ79151.1"/>
    </source>
</evidence>
<dbReference type="InParanoid" id="A0A409WL01"/>
<dbReference type="Proteomes" id="UP000283269">
    <property type="component" value="Unassembled WGS sequence"/>
</dbReference>
<proteinExistence type="predicted"/>
<evidence type="ECO:0000313" key="2">
    <source>
        <dbReference type="Proteomes" id="UP000283269"/>
    </source>
</evidence>
<sequence>MSISVGAHSELGWFETPFDVVVVGNGDADDRSDGGVEDVGACIGVARRGAEAGIDADSVGAGAGAATAGQTQQWSPFACAAAKQGSISAQASATASLLHSHPSPSASFLLLHLRSQP</sequence>
<comment type="caution">
    <text evidence="1">The sequence shown here is derived from an EMBL/GenBank/DDBJ whole genome shotgun (WGS) entry which is preliminary data.</text>
</comment>
<dbReference type="EMBL" id="NHYD01003391">
    <property type="protein sequence ID" value="PPQ79151.1"/>
    <property type="molecule type" value="Genomic_DNA"/>
</dbReference>
<accession>A0A409WL01</accession>
<organism evidence="1 2">
    <name type="scientific">Psilocybe cyanescens</name>
    <dbReference type="NCBI Taxonomy" id="93625"/>
    <lineage>
        <taxon>Eukaryota</taxon>
        <taxon>Fungi</taxon>
        <taxon>Dikarya</taxon>
        <taxon>Basidiomycota</taxon>
        <taxon>Agaricomycotina</taxon>
        <taxon>Agaricomycetes</taxon>
        <taxon>Agaricomycetidae</taxon>
        <taxon>Agaricales</taxon>
        <taxon>Agaricineae</taxon>
        <taxon>Strophariaceae</taxon>
        <taxon>Psilocybe</taxon>
    </lineage>
</organism>
<dbReference type="AlphaFoldDB" id="A0A409WL01"/>
<name>A0A409WL01_PSICY</name>